<comment type="caution">
    <text evidence="2">The sequence shown here is derived from an EMBL/GenBank/DDBJ whole genome shotgun (WGS) entry which is preliminary data.</text>
</comment>
<dbReference type="EMBL" id="CAJOBH010041198">
    <property type="protein sequence ID" value="CAF4329758.1"/>
    <property type="molecule type" value="Genomic_DNA"/>
</dbReference>
<proteinExistence type="predicted"/>
<protein>
    <submittedName>
        <fullName evidence="2">Uncharacterized protein</fullName>
    </submittedName>
</protein>
<dbReference type="EMBL" id="CAJOBH010040674">
    <property type="protein sequence ID" value="CAF4327056.1"/>
    <property type="molecule type" value="Genomic_DNA"/>
</dbReference>
<dbReference type="Proteomes" id="UP000681967">
    <property type="component" value="Unassembled WGS sequence"/>
</dbReference>
<organism evidence="2 3">
    <name type="scientific">Rotaria magnacalcarata</name>
    <dbReference type="NCBI Taxonomy" id="392030"/>
    <lineage>
        <taxon>Eukaryota</taxon>
        <taxon>Metazoa</taxon>
        <taxon>Spiralia</taxon>
        <taxon>Gnathifera</taxon>
        <taxon>Rotifera</taxon>
        <taxon>Eurotatoria</taxon>
        <taxon>Bdelloidea</taxon>
        <taxon>Philodinida</taxon>
        <taxon>Philodinidae</taxon>
        <taxon>Rotaria</taxon>
    </lineage>
</organism>
<evidence type="ECO:0000313" key="3">
    <source>
        <dbReference type="Proteomes" id="UP000681967"/>
    </source>
</evidence>
<gene>
    <name evidence="1" type="ORF">BYL167_LOCUS28523</name>
    <name evidence="2" type="ORF">BYL167_LOCUS28638</name>
</gene>
<evidence type="ECO:0000313" key="1">
    <source>
        <dbReference type="EMBL" id="CAF4327056.1"/>
    </source>
</evidence>
<accession>A0A8S2U8M4</accession>
<feature type="non-terminal residue" evidence="2">
    <location>
        <position position="1"/>
    </location>
</feature>
<evidence type="ECO:0000313" key="2">
    <source>
        <dbReference type="EMBL" id="CAF4329758.1"/>
    </source>
</evidence>
<name>A0A8S2U8M4_9BILA</name>
<dbReference type="AlphaFoldDB" id="A0A8S2U8M4"/>
<reference evidence="2" key="1">
    <citation type="submission" date="2021-02" db="EMBL/GenBank/DDBJ databases">
        <authorList>
            <person name="Nowell W R."/>
        </authorList>
    </citation>
    <scope>NUCLEOTIDE SEQUENCE</scope>
</reference>
<sequence>MASQFVQNPQVQGLMANLVTNLGGQDGGQGGINTLLQA</sequence>